<protein>
    <submittedName>
        <fullName evidence="2">Uncharacterized protein</fullName>
    </submittedName>
</protein>
<feature type="transmembrane region" description="Helical" evidence="1">
    <location>
        <begin position="21"/>
        <end position="41"/>
    </location>
</feature>
<evidence type="ECO:0000256" key="1">
    <source>
        <dbReference type="SAM" id="Phobius"/>
    </source>
</evidence>
<dbReference type="OrthoDB" id="10017238at2"/>
<name>A0A2S0WUP3_9MICO</name>
<gene>
    <name evidence="2" type="ORF">DCE93_04570</name>
</gene>
<proteinExistence type="predicted"/>
<organism evidence="2 3">
    <name type="scientific">Agromyces badenianii</name>
    <dbReference type="NCBI Taxonomy" id="2080742"/>
    <lineage>
        <taxon>Bacteria</taxon>
        <taxon>Bacillati</taxon>
        <taxon>Actinomycetota</taxon>
        <taxon>Actinomycetes</taxon>
        <taxon>Micrococcales</taxon>
        <taxon>Microbacteriaceae</taxon>
        <taxon>Agromyces</taxon>
    </lineage>
</organism>
<dbReference type="RefSeq" id="WP_108594841.1">
    <property type="nucleotide sequence ID" value="NZ_CP028913.1"/>
</dbReference>
<keyword evidence="1" id="KW-1133">Transmembrane helix</keyword>
<evidence type="ECO:0000313" key="2">
    <source>
        <dbReference type="EMBL" id="AWB95021.1"/>
    </source>
</evidence>
<evidence type="ECO:0000313" key="3">
    <source>
        <dbReference type="Proteomes" id="UP000244729"/>
    </source>
</evidence>
<keyword evidence="3" id="KW-1185">Reference proteome</keyword>
<dbReference type="Proteomes" id="UP000244729">
    <property type="component" value="Chromosome"/>
</dbReference>
<keyword evidence="1" id="KW-0812">Transmembrane</keyword>
<sequence length="156" mass="16116">MNKNGSSLTAAPDAAPMVVTAGAFALLASAGLFLINAIPLLDPAQYEEFPPDTVAVVIVALAAFSLPGVLIPLLAAFFALRGSRWPAFVAAGFATMLVIGVIPVVGLIDENPIYVAGAIAALLGAVLLWLPTARAYGRVTVRNRRHGLSKQNTPVA</sequence>
<feature type="transmembrane region" description="Helical" evidence="1">
    <location>
        <begin position="53"/>
        <end position="80"/>
    </location>
</feature>
<feature type="transmembrane region" description="Helical" evidence="1">
    <location>
        <begin position="87"/>
        <end position="108"/>
    </location>
</feature>
<dbReference type="AlphaFoldDB" id="A0A2S0WUP3"/>
<dbReference type="KEGG" id="agm:DCE93_04570"/>
<keyword evidence="1" id="KW-0472">Membrane</keyword>
<reference evidence="2 3" key="1">
    <citation type="submission" date="2018-04" db="EMBL/GenBank/DDBJ databases">
        <authorList>
            <person name="Li J."/>
        </authorList>
    </citation>
    <scope>NUCLEOTIDE SEQUENCE [LARGE SCALE GENOMIC DNA]</scope>
    <source>
        <strain evidence="3">30A</strain>
    </source>
</reference>
<feature type="transmembrane region" description="Helical" evidence="1">
    <location>
        <begin position="114"/>
        <end position="136"/>
    </location>
</feature>
<dbReference type="EMBL" id="CP028913">
    <property type="protein sequence ID" value="AWB95021.1"/>
    <property type="molecule type" value="Genomic_DNA"/>
</dbReference>
<accession>A0A2S0WUP3</accession>